<evidence type="ECO:0000313" key="9">
    <source>
        <dbReference type="Proteomes" id="UP000546464"/>
    </source>
</evidence>
<dbReference type="Proteomes" id="UP000546464">
    <property type="component" value="Unassembled WGS sequence"/>
</dbReference>
<dbReference type="PANTHER" id="PTHR30332">
    <property type="entry name" value="PROBABLE GENERAL SECRETION PATHWAY PROTEIN D"/>
    <property type="match status" value="1"/>
</dbReference>
<comment type="subcellular location">
    <subcellularLocation>
        <location evidence="3">Cell outer membrane</location>
    </subcellularLocation>
</comment>
<accession>A0A842HMI2</accession>
<gene>
    <name evidence="8" type="ORF">H5P28_18650</name>
</gene>
<dbReference type="Pfam" id="PF03958">
    <property type="entry name" value="Secretin_N"/>
    <property type="match status" value="1"/>
</dbReference>
<evidence type="ECO:0000256" key="5">
    <source>
        <dbReference type="SAM" id="SignalP"/>
    </source>
</evidence>
<feature type="signal peptide" evidence="5">
    <location>
        <begin position="1"/>
        <end position="20"/>
    </location>
</feature>
<comment type="caution">
    <text evidence="8">The sequence shown here is derived from an EMBL/GenBank/DDBJ whole genome shotgun (WGS) entry which is preliminary data.</text>
</comment>
<keyword evidence="9" id="KW-1185">Reference proteome</keyword>
<organism evidence="8 9">
    <name type="scientific">Ruficoccus amylovorans</name>
    <dbReference type="NCBI Taxonomy" id="1804625"/>
    <lineage>
        <taxon>Bacteria</taxon>
        <taxon>Pseudomonadati</taxon>
        <taxon>Verrucomicrobiota</taxon>
        <taxon>Opitutia</taxon>
        <taxon>Puniceicoccales</taxon>
        <taxon>Cerasicoccaceae</taxon>
        <taxon>Ruficoccus</taxon>
    </lineage>
</organism>
<dbReference type="InterPro" id="IPR004846">
    <property type="entry name" value="T2SS/T3SS_dom"/>
</dbReference>
<dbReference type="PANTHER" id="PTHR30332:SF17">
    <property type="entry name" value="TYPE IV PILIATION SYSTEM PROTEIN DR_0774-RELATED"/>
    <property type="match status" value="1"/>
</dbReference>
<name>A0A842HMI2_9BACT</name>
<dbReference type="AlphaFoldDB" id="A0A842HMI2"/>
<dbReference type="InterPro" id="IPR005644">
    <property type="entry name" value="NolW-like"/>
</dbReference>
<sequence length="310" mass="32748">MRSVYLAIFSAFLLCLSASAQGTSEAKVFKLENRNAQELLSLAQQMVTPGGSASLDERTNSIVATGTADQLDQLGKILAELDGTLKQVALSVYVTEVEASLRQQYGLDLAGTTVLDATQFDAVLDLIDRRQGGQIYNSMNATTMSGSPAYLQVSTDQFVTLGEQTNSWGSSQSVVERVPVGQFLTVDPRVKPDGSIDIALTPTVSRSNKPNDITVRSTATHVIVPDGGAIAIGQSAAARNASTTSAVPFISLGDSGQTTDRQVIIFLTATTASGTNMLPVAPNQPAFDNPEVLGPKRQIKSRERTGPGAR</sequence>
<dbReference type="Gene3D" id="3.30.1370.120">
    <property type="match status" value="1"/>
</dbReference>
<proteinExistence type="inferred from homology"/>
<evidence type="ECO:0000256" key="1">
    <source>
        <dbReference type="ARBA" id="ARBA00022729"/>
    </source>
</evidence>
<feature type="chain" id="PRO_5032344773" description="NolW-like domain-containing protein" evidence="5">
    <location>
        <begin position="21"/>
        <end position="310"/>
    </location>
</feature>
<dbReference type="GO" id="GO:0009279">
    <property type="term" value="C:cell outer membrane"/>
    <property type="evidence" value="ECO:0007669"/>
    <property type="project" value="UniProtKB-SubCell"/>
</dbReference>
<protein>
    <recommendedName>
        <fullName evidence="10">NolW-like domain-containing protein</fullName>
    </recommendedName>
</protein>
<evidence type="ECO:0000256" key="2">
    <source>
        <dbReference type="RuleBase" id="RU004003"/>
    </source>
</evidence>
<dbReference type="EMBL" id="JACHVB010000064">
    <property type="protein sequence ID" value="MBC2596291.1"/>
    <property type="molecule type" value="Genomic_DNA"/>
</dbReference>
<dbReference type="GO" id="GO:0009306">
    <property type="term" value="P:protein secretion"/>
    <property type="evidence" value="ECO:0007669"/>
    <property type="project" value="InterPro"/>
</dbReference>
<dbReference type="InterPro" id="IPR050810">
    <property type="entry name" value="Bact_Secretion_Sys_Channel"/>
</dbReference>
<feature type="domain" description="NolW-like" evidence="7">
    <location>
        <begin position="27"/>
        <end position="82"/>
    </location>
</feature>
<evidence type="ECO:0008006" key="10">
    <source>
        <dbReference type="Google" id="ProtNLM"/>
    </source>
</evidence>
<keyword evidence="1 5" id="KW-0732">Signal</keyword>
<evidence type="ECO:0000259" key="7">
    <source>
        <dbReference type="Pfam" id="PF03958"/>
    </source>
</evidence>
<evidence type="ECO:0000313" key="8">
    <source>
        <dbReference type="EMBL" id="MBC2596291.1"/>
    </source>
</evidence>
<feature type="region of interest" description="Disordered" evidence="4">
    <location>
        <begin position="282"/>
        <end position="310"/>
    </location>
</feature>
<comment type="similarity">
    <text evidence="2">Belongs to the bacterial secretin family.</text>
</comment>
<keyword evidence="3" id="KW-0813">Transport</keyword>
<dbReference type="GO" id="GO:0015627">
    <property type="term" value="C:type II protein secretion system complex"/>
    <property type="evidence" value="ECO:0007669"/>
    <property type="project" value="TreeGrafter"/>
</dbReference>
<dbReference type="InterPro" id="IPR038591">
    <property type="entry name" value="NolW-like_sf"/>
</dbReference>
<reference evidence="8 9" key="1">
    <citation type="submission" date="2020-07" db="EMBL/GenBank/DDBJ databases">
        <authorList>
            <person name="Feng X."/>
        </authorList>
    </citation>
    <scope>NUCLEOTIDE SEQUENCE [LARGE SCALE GENOMIC DNA]</scope>
    <source>
        <strain evidence="8 9">JCM31066</strain>
    </source>
</reference>
<evidence type="ECO:0000256" key="4">
    <source>
        <dbReference type="SAM" id="MobiDB-lite"/>
    </source>
</evidence>
<feature type="domain" description="Type II/III secretion system secretin-like" evidence="6">
    <location>
        <begin position="133"/>
        <end position="251"/>
    </location>
</feature>
<evidence type="ECO:0000256" key="3">
    <source>
        <dbReference type="RuleBase" id="RU004004"/>
    </source>
</evidence>
<feature type="compositionally biased region" description="Basic and acidic residues" evidence="4">
    <location>
        <begin position="300"/>
        <end position="310"/>
    </location>
</feature>
<dbReference type="RefSeq" id="WP_185677208.1">
    <property type="nucleotide sequence ID" value="NZ_JACHVB010000064.1"/>
</dbReference>
<dbReference type="Pfam" id="PF00263">
    <property type="entry name" value="Secretin"/>
    <property type="match status" value="1"/>
</dbReference>
<evidence type="ECO:0000259" key="6">
    <source>
        <dbReference type="Pfam" id="PF00263"/>
    </source>
</evidence>